<dbReference type="InterPro" id="IPR018060">
    <property type="entry name" value="HTH_AraC"/>
</dbReference>
<keyword evidence="2 5" id="KW-0238">DNA-binding</keyword>
<dbReference type="RefSeq" id="WP_092872013.1">
    <property type="nucleotide sequence ID" value="NZ_FOJY01000008.1"/>
</dbReference>
<dbReference type="AlphaFoldDB" id="A0A1I0Y1F2"/>
<proteinExistence type="predicted"/>
<dbReference type="InterPro" id="IPR009057">
    <property type="entry name" value="Homeodomain-like_sf"/>
</dbReference>
<dbReference type="GO" id="GO:0043565">
    <property type="term" value="F:sequence-specific DNA binding"/>
    <property type="evidence" value="ECO:0007669"/>
    <property type="project" value="InterPro"/>
</dbReference>
<evidence type="ECO:0000313" key="6">
    <source>
        <dbReference type="Proteomes" id="UP000198838"/>
    </source>
</evidence>
<accession>A0A1I0Y1F2</accession>
<dbReference type="EMBL" id="FOJY01000008">
    <property type="protein sequence ID" value="SFB06440.1"/>
    <property type="molecule type" value="Genomic_DNA"/>
</dbReference>
<dbReference type="STRING" id="1120918.SAMN05216249_10846"/>
<dbReference type="Pfam" id="PF14526">
    <property type="entry name" value="Cass2"/>
    <property type="match status" value="1"/>
</dbReference>
<dbReference type="Gene3D" id="1.10.10.60">
    <property type="entry name" value="Homeodomain-like"/>
    <property type="match status" value="2"/>
</dbReference>
<dbReference type="PANTHER" id="PTHR47504">
    <property type="entry name" value="RIGHT ORIGIN-BINDING PROTEIN"/>
    <property type="match status" value="1"/>
</dbReference>
<evidence type="ECO:0000313" key="5">
    <source>
        <dbReference type="EMBL" id="SFB06440.1"/>
    </source>
</evidence>
<evidence type="ECO:0000256" key="3">
    <source>
        <dbReference type="ARBA" id="ARBA00023163"/>
    </source>
</evidence>
<evidence type="ECO:0000256" key="1">
    <source>
        <dbReference type="ARBA" id="ARBA00023015"/>
    </source>
</evidence>
<protein>
    <submittedName>
        <fullName evidence="5">AraC-type DNA-binding protein</fullName>
    </submittedName>
</protein>
<dbReference type="SMART" id="SM00342">
    <property type="entry name" value="HTH_ARAC"/>
    <property type="match status" value="2"/>
</dbReference>
<dbReference type="PROSITE" id="PS01124">
    <property type="entry name" value="HTH_ARAC_FAMILY_2"/>
    <property type="match status" value="2"/>
</dbReference>
<evidence type="ECO:0000256" key="2">
    <source>
        <dbReference type="ARBA" id="ARBA00023125"/>
    </source>
</evidence>
<organism evidence="5 6">
    <name type="scientific">Acetitomaculum ruminis DSM 5522</name>
    <dbReference type="NCBI Taxonomy" id="1120918"/>
    <lineage>
        <taxon>Bacteria</taxon>
        <taxon>Bacillati</taxon>
        <taxon>Bacillota</taxon>
        <taxon>Clostridia</taxon>
        <taxon>Lachnospirales</taxon>
        <taxon>Lachnospiraceae</taxon>
        <taxon>Acetitomaculum</taxon>
    </lineage>
</organism>
<gene>
    <name evidence="5" type="ORF">SAMN05216249_10846</name>
</gene>
<feature type="domain" description="HTH araC/xylS-type" evidence="4">
    <location>
        <begin position="9"/>
        <end position="106"/>
    </location>
</feature>
<keyword evidence="3" id="KW-0804">Transcription</keyword>
<keyword evidence="1" id="KW-0805">Transcription regulation</keyword>
<dbReference type="Pfam" id="PF12833">
    <property type="entry name" value="HTH_18"/>
    <property type="match status" value="1"/>
</dbReference>
<reference evidence="5 6" key="1">
    <citation type="submission" date="2016-10" db="EMBL/GenBank/DDBJ databases">
        <authorList>
            <person name="de Groot N.N."/>
        </authorList>
    </citation>
    <scope>NUCLEOTIDE SEQUENCE [LARGE SCALE GENOMIC DNA]</scope>
    <source>
        <strain evidence="5 6">DSM 5522</strain>
    </source>
</reference>
<sequence>MSKKIAKMEEILDYILNHLETKLSIEDIAKEFGYNHVYLAQSFKEYFEMPFHRFVTKLQLRRAAQIVYDTKKTSEVIGNSLYVYSEGFSNAFKKEFGVSCNAFKKMNIQVPDMPMRKKIDGIPVHMEYKIIEPFKIAGYAFRHKQGDQVDMMENVAFPLKYKRMMEKIDTSRELIGVWWNDKGGHVIYVLGHVLKDGELPEKDQIVINVPEEKCAIFTVKKQADTSKTVKAQANLTRFIFREWLKMNEKVTDKMGITFEFFNDENMGVVLPLVKGMNGYESIEKTGNGSNQWIDYINSHIKDNITVVELAKYFGYSEKMLGDIFKLRYEMSLEEYIRKQRLYMVAHEISQKKEDAESAATKYNYADFDDYKRCYKEEYGTDYDENEAVKFKVVNLSEYYKENKKKLKLEYMRIHNFKIGYHKIENECDPHIDKKNIPKMVSDCFSKSEDLEEFYEDNYYVAGKVAMWMNVNRNSQEGDAYEYVIGTPVPLKLPVNQGDEEAYIQGGRYAVFSTMDDSDLDEIEEKYLMMERVVFFGWIRENRLKYDGSRITFVSFCHNKLYFFVPISKYRG</sequence>
<dbReference type="PANTHER" id="PTHR47504:SF5">
    <property type="entry name" value="RIGHT ORIGIN-BINDING PROTEIN"/>
    <property type="match status" value="1"/>
</dbReference>
<evidence type="ECO:0000259" key="4">
    <source>
        <dbReference type="PROSITE" id="PS01124"/>
    </source>
</evidence>
<feature type="domain" description="HTH araC/xylS-type" evidence="4">
    <location>
        <begin position="290"/>
        <end position="388"/>
    </location>
</feature>
<dbReference type="GO" id="GO:0003700">
    <property type="term" value="F:DNA-binding transcription factor activity"/>
    <property type="evidence" value="ECO:0007669"/>
    <property type="project" value="InterPro"/>
</dbReference>
<dbReference type="InterPro" id="IPR050959">
    <property type="entry name" value="MarA-like"/>
</dbReference>
<dbReference type="Proteomes" id="UP000198838">
    <property type="component" value="Unassembled WGS sequence"/>
</dbReference>
<dbReference type="SUPFAM" id="SSF46689">
    <property type="entry name" value="Homeodomain-like"/>
    <property type="match status" value="1"/>
</dbReference>
<keyword evidence="6" id="KW-1185">Reference proteome</keyword>
<dbReference type="OrthoDB" id="9782503at2"/>
<dbReference type="InterPro" id="IPR029441">
    <property type="entry name" value="Cass2"/>
</dbReference>
<name>A0A1I0Y1F2_9FIRM</name>